<dbReference type="OrthoDB" id="10263751at2759"/>
<evidence type="ECO:0000313" key="5">
    <source>
        <dbReference type="EMBL" id="EZA50512.1"/>
    </source>
</evidence>
<accession>A0A026W365</accession>
<evidence type="ECO:0000256" key="1">
    <source>
        <dbReference type="SAM" id="Coils"/>
    </source>
</evidence>
<evidence type="ECO:0000313" key="6">
    <source>
        <dbReference type="Proteomes" id="UP000053097"/>
    </source>
</evidence>
<dbReference type="SUPFAM" id="SSF52833">
    <property type="entry name" value="Thioredoxin-like"/>
    <property type="match status" value="1"/>
</dbReference>
<dbReference type="STRING" id="2015173.A0A026W365"/>
<evidence type="ECO:0000256" key="2">
    <source>
        <dbReference type="SAM" id="MobiDB-lite"/>
    </source>
</evidence>
<dbReference type="InterPro" id="IPR031827">
    <property type="entry name" value="DUF4746"/>
</dbReference>
<proteinExistence type="predicted"/>
<dbReference type="Pfam" id="PF15928">
    <property type="entry name" value="DUF4746"/>
    <property type="match status" value="2"/>
</dbReference>
<feature type="region of interest" description="Disordered" evidence="2">
    <location>
        <begin position="460"/>
        <end position="480"/>
    </location>
</feature>
<organism evidence="5 6">
    <name type="scientific">Ooceraea biroi</name>
    <name type="common">Clonal raider ant</name>
    <name type="synonym">Cerapachys biroi</name>
    <dbReference type="NCBI Taxonomy" id="2015173"/>
    <lineage>
        <taxon>Eukaryota</taxon>
        <taxon>Metazoa</taxon>
        <taxon>Ecdysozoa</taxon>
        <taxon>Arthropoda</taxon>
        <taxon>Hexapoda</taxon>
        <taxon>Insecta</taxon>
        <taxon>Pterygota</taxon>
        <taxon>Neoptera</taxon>
        <taxon>Endopterygota</taxon>
        <taxon>Hymenoptera</taxon>
        <taxon>Apocrita</taxon>
        <taxon>Aculeata</taxon>
        <taxon>Formicoidea</taxon>
        <taxon>Formicidae</taxon>
        <taxon>Dorylinae</taxon>
        <taxon>Ooceraea</taxon>
    </lineage>
</organism>
<protein>
    <submittedName>
        <fullName evidence="5">Thioredoxin domain-containing protein</fullName>
    </submittedName>
</protein>
<dbReference type="OMA" id="DGKCMAM"/>
<dbReference type="InterPro" id="IPR036249">
    <property type="entry name" value="Thioredoxin-like_sf"/>
</dbReference>
<dbReference type="PANTHER" id="PTHR46135">
    <property type="entry name" value="NME/NM23 FAMILY MEMBER 8"/>
    <property type="match status" value="1"/>
</dbReference>
<dbReference type="AlphaFoldDB" id="A0A026W365"/>
<dbReference type="InterPro" id="IPR051766">
    <property type="entry name" value="TXND_domain-containing"/>
</dbReference>
<keyword evidence="6" id="KW-1185">Reference proteome</keyword>
<evidence type="ECO:0000259" key="3">
    <source>
        <dbReference type="Pfam" id="PF00085"/>
    </source>
</evidence>
<dbReference type="Proteomes" id="UP000053097">
    <property type="component" value="Unassembled WGS sequence"/>
</dbReference>
<dbReference type="InterPro" id="IPR013766">
    <property type="entry name" value="Thioredoxin_domain"/>
</dbReference>
<feature type="domain" description="Thioredoxin" evidence="3">
    <location>
        <begin position="14"/>
        <end position="99"/>
    </location>
</feature>
<evidence type="ECO:0000259" key="4">
    <source>
        <dbReference type="Pfam" id="PF15928"/>
    </source>
</evidence>
<keyword evidence="1" id="KW-0175">Coiled coil</keyword>
<feature type="domain" description="DUF4746" evidence="4">
    <location>
        <begin position="199"/>
        <end position="261"/>
    </location>
</feature>
<dbReference type="EMBL" id="KK107455">
    <property type="protein sequence ID" value="EZA50512.1"/>
    <property type="molecule type" value="Genomic_DNA"/>
</dbReference>
<gene>
    <name evidence="5" type="ORF">X777_10705</name>
</gene>
<feature type="compositionally biased region" description="Acidic residues" evidence="2">
    <location>
        <begin position="460"/>
        <end position="474"/>
    </location>
</feature>
<reference evidence="5 6" key="1">
    <citation type="journal article" date="2014" name="Curr. Biol.">
        <title>The genome of the clonal raider ant Cerapachys biroi.</title>
        <authorList>
            <person name="Oxley P.R."/>
            <person name="Ji L."/>
            <person name="Fetter-Pruneda I."/>
            <person name="McKenzie S.K."/>
            <person name="Li C."/>
            <person name="Hu H."/>
            <person name="Zhang G."/>
            <person name="Kronauer D.J."/>
        </authorList>
    </citation>
    <scope>NUCLEOTIDE SEQUENCE [LARGE SCALE GENOMIC DNA]</scope>
</reference>
<dbReference type="Gene3D" id="3.40.30.10">
    <property type="entry name" value="Glutaredoxin"/>
    <property type="match status" value="1"/>
</dbReference>
<sequence>MRKAAGPGILQLDVSTDEEWQQLLSHPGLIVVDVYSDWSGPCAAMASTLRKIKIEAGDTVEYAIARNDDIADLQRFRGRSEPAWMFLQDGKMVNLMFGAHCPRLRKLLMDEIKRVQQAEAPKWRLNVHERAPEEEVRWQKQEAVRRALEEARRAKEEAERLEKYERFMEYMVVELCEETALVLYPWVFKDERGRPRDKLQRLTDGKCMAMRLKGKPPHPDWPVRYPHECPKRSEMKCPIRTIDDVENYLISIIMKEPPPLLQTGPVPMIRPTYDAPYMERHVYVYEPDPEVESDVRREHPVAWTPPQARSKVHVFKTLFPAYLEKAYPYEEPAPPVPLCAFKFEASKFGVVRDAYELHRDAIEHFGVFEFDRPPYARRLASSPGDFEKKVKYKTGIEVFVVIIRRVNEEAFLAFAGNEPFFVTEVDEKAQEMITEYFPEGAVDVIPLTPDEKEALYAEEEEFYEEEEEEEEYEENAYPFY</sequence>
<feature type="domain" description="DUF4746" evidence="4">
    <location>
        <begin position="269"/>
        <end position="443"/>
    </location>
</feature>
<name>A0A026W365_OOCBI</name>
<feature type="coiled-coil region" evidence="1">
    <location>
        <begin position="137"/>
        <end position="164"/>
    </location>
</feature>
<dbReference type="Pfam" id="PF00085">
    <property type="entry name" value="Thioredoxin"/>
    <property type="match status" value="1"/>
</dbReference>
<dbReference type="PANTHER" id="PTHR46135:SF3">
    <property type="entry name" value="NME_NM23 FAMILY MEMBER 8"/>
    <property type="match status" value="1"/>
</dbReference>